<comment type="caution">
    <text evidence="4">The sequence shown here is derived from an EMBL/GenBank/DDBJ whole genome shotgun (WGS) entry which is preliminary data.</text>
</comment>
<name>X1G7E5_9ZZZZ</name>
<dbReference type="EMBL" id="BARU01005744">
    <property type="protein sequence ID" value="GAH40755.1"/>
    <property type="molecule type" value="Genomic_DNA"/>
</dbReference>
<organism evidence="4">
    <name type="scientific">marine sediment metagenome</name>
    <dbReference type="NCBI Taxonomy" id="412755"/>
    <lineage>
        <taxon>unclassified sequences</taxon>
        <taxon>metagenomes</taxon>
        <taxon>ecological metagenomes</taxon>
    </lineage>
</organism>
<keyword evidence="1" id="KW-0812">Transmembrane</keyword>
<dbReference type="Pfam" id="PF23471">
    <property type="entry name" value="Cap15_TM"/>
    <property type="match status" value="1"/>
</dbReference>
<proteinExistence type="predicted"/>
<reference evidence="4" key="1">
    <citation type="journal article" date="2014" name="Front. Microbiol.">
        <title>High frequency of phylogenetically diverse reductive dehalogenase-homologous genes in deep subseafloor sedimentary metagenomes.</title>
        <authorList>
            <person name="Kawai M."/>
            <person name="Futagami T."/>
            <person name="Toyoda A."/>
            <person name="Takaki Y."/>
            <person name="Nishi S."/>
            <person name="Hori S."/>
            <person name="Arai W."/>
            <person name="Tsubouchi T."/>
            <person name="Morono Y."/>
            <person name="Uchiyama I."/>
            <person name="Ito T."/>
            <person name="Fujiyama A."/>
            <person name="Inagaki F."/>
            <person name="Takami H."/>
        </authorList>
    </citation>
    <scope>NUCLEOTIDE SEQUENCE</scope>
    <source>
        <strain evidence="4">Expedition CK06-06</strain>
    </source>
</reference>
<keyword evidence="1" id="KW-1133">Transmembrane helix</keyword>
<accession>X1G7E5</accession>
<gene>
    <name evidence="4" type="ORF">S03H2_11240</name>
</gene>
<dbReference type="Pfam" id="PF18153">
    <property type="entry name" value="Cap15_CD_rec"/>
    <property type="match status" value="1"/>
</dbReference>
<evidence type="ECO:0000259" key="3">
    <source>
        <dbReference type="Pfam" id="PF23471"/>
    </source>
</evidence>
<protein>
    <submittedName>
        <fullName evidence="4">Uncharacterized protein</fullName>
    </submittedName>
</protein>
<evidence type="ECO:0000313" key="4">
    <source>
        <dbReference type="EMBL" id="GAH40755.1"/>
    </source>
</evidence>
<sequence>MHPYSIDIEERKNILLILAIVSIVFSWSFYKILGYYQFSLPWWIEGPSVLFFYGLLFIIFDKWLWQYLKKINIVKTPNLNGEWNGNLKSSFDNHLSEVKATLKIFQTWTRIKILLTTDQSSSHSESASIVIDAPEGKYLSYQYINDPKSNAVGTMSIHRGTVRLIFDEKKSTLEGEYYSGRGRQNYGSLYFVRNNIN</sequence>
<evidence type="ECO:0000256" key="1">
    <source>
        <dbReference type="SAM" id="Phobius"/>
    </source>
</evidence>
<feature type="domain" description="CD-NTase-associated protein 15" evidence="2">
    <location>
        <begin position="74"/>
        <end position="192"/>
    </location>
</feature>
<feature type="domain" description="Cap1-like TM helices" evidence="3">
    <location>
        <begin position="13"/>
        <end position="65"/>
    </location>
</feature>
<dbReference type="InterPro" id="IPR056338">
    <property type="entry name" value="Cap15-like_TM"/>
</dbReference>
<keyword evidence="1" id="KW-0472">Membrane</keyword>
<feature type="transmembrane region" description="Helical" evidence="1">
    <location>
        <begin position="42"/>
        <end position="60"/>
    </location>
</feature>
<dbReference type="AlphaFoldDB" id="X1G7E5"/>
<feature type="transmembrane region" description="Helical" evidence="1">
    <location>
        <begin position="12"/>
        <end position="30"/>
    </location>
</feature>
<evidence type="ECO:0000259" key="2">
    <source>
        <dbReference type="Pfam" id="PF18153"/>
    </source>
</evidence>
<dbReference type="InterPro" id="IPR041208">
    <property type="entry name" value="Cap15"/>
</dbReference>